<dbReference type="AlphaFoldDB" id="A0AA35SEG6"/>
<evidence type="ECO:0000313" key="2">
    <source>
        <dbReference type="Proteomes" id="UP001174909"/>
    </source>
</evidence>
<keyword evidence="2" id="KW-1185">Reference proteome</keyword>
<dbReference type="EMBL" id="CASHTH010002258">
    <property type="protein sequence ID" value="CAI8027111.1"/>
    <property type="molecule type" value="Genomic_DNA"/>
</dbReference>
<dbReference type="Proteomes" id="UP001174909">
    <property type="component" value="Unassembled WGS sequence"/>
</dbReference>
<feature type="non-terminal residue" evidence="1">
    <location>
        <position position="1"/>
    </location>
</feature>
<reference evidence="1" key="1">
    <citation type="submission" date="2023-03" db="EMBL/GenBank/DDBJ databases">
        <authorList>
            <person name="Steffen K."/>
            <person name="Cardenas P."/>
        </authorList>
    </citation>
    <scope>NUCLEOTIDE SEQUENCE</scope>
</reference>
<evidence type="ECO:0000313" key="1">
    <source>
        <dbReference type="EMBL" id="CAI8027111.1"/>
    </source>
</evidence>
<comment type="caution">
    <text evidence="1">The sequence shown here is derived from an EMBL/GenBank/DDBJ whole genome shotgun (WGS) entry which is preliminary data.</text>
</comment>
<organism evidence="1 2">
    <name type="scientific">Geodia barretti</name>
    <name type="common">Barrett's horny sponge</name>
    <dbReference type="NCBI Taxonomy" id="519541"/>
    <lineage>
        <taxon>Eukaryota</taxon>
        <taxon>Metazoa</taxon>
        <taxon>Porifera</taxon>
        <taxon>Demospongiae</taxon>
        <taxon>Heteroscleromorpha</taxon>
        <taxon>Tetractinellida</taxon>
        <taxon>Astrophorina</taxon>
        <taxon>Geodiidae</taxon>
        <taxon>Geodia</taxon>
    </lineage>
</organism>
<proteinExistence type="predicted"/>
<accession>A0AA35SEG6</accession>
<sequence length="34" mass="3768">RGYSNVTKVKEKGGLSWTTLETALRDELLCQTGI</sequence>
<protein>
    <submittedName>
        <fullName evidence="1">Uncharacterized protein</fullName>
    </submittedName>
</protein>
<name>A0AA35SEG6_GEOBA</name>
<gene>
    <name evidence="1" type="ORF">GBAR_LOCUS15517</name>
</gene>